<dbReference type="GO" id="GO:0003700">
    <property type="term" value="F:DNA-binding transcription factor activity"/>
    <property type="evidence" value="ECO:0007669"/>
    <property type="project" value="InterPro"/>
</dbReference>
<feature type="region of interest" description="Disordered" evidence="6">
    <location>
        <begin position="81"/>
        <end position="104"/>
    </location>
</feature>
<name>A0A7K3MA04_9ACTN</name>
<dbReference type="GO" id="GO:0008483">
    <property type="term" value="F:transaminase activity"/>
    <property type="evidence" value="ECO:0007669"/>
    <property type="project" value="UniProtKB-KW"/>
</dbReference>
<keyword evidence="9" id="KW-1185">Reference proteome</keyword>
<proteinExistence type="inferred from homology"/>
<dbReference type="GO" id="GO:0030170">
    <property type="term" value="F:pyridoxal phosphate binding"/>
    <property type="evidence" value="ECO:0007669"/>
    <property type="project" value="InterPro"/>
</dbReference>
<dbReference type="PANTHER" id="PTHR46577:SF1">
    <property type="entry name" value="HTH-TYPE TRANSCRIPTIONAL REGULATORY PROTEIN GABR"/>
    <property type="match status" value="1"/>
</dbReference>
<keyword evidence="8" id="KW-0032">Aminotransferase</keyword>
<dbReference type="Proteomes" id="UP000460435">
    <property type="component" value="Unassembled WGS sequence"/>
</dbReference>
<gene>
    <name evidence="8" type="ORF">F7O44_22440</name>
</gene>
<dbReference type="Pfam" id="PF00155">
    <property type="entry name" value="Aminotran_1_2"/>
    <property type="match status" value="1"/>
</dbReference>
<comment type="similarity">
    <text evidence="1">In the C-terminal section; belongs to the class-I pyridoxal-phosphate-dependent aminotransferase family.</text>
</comment>
<dbReference type="RefSeq" id="WP_162452512.1">
    <property type="nucleotide sequence ID" value="NZ_WLZY01000008.1"/>
</dbReference>
<evidence type="ECO:0000256" key="4">
    <source>
        <dbReference type="ARBA" id="ARBA00023125"/>
    </source>
</evidence>
<dbReference type="InterPro" id="IPR015421">
    <property type="entry name" value="PyrdxlP-dep_Trfase_major"/>
</dbReference>
<dbReference type="CDD" id="cd00609">
    <property type="entry name" value="AAT_like"/>
    <property type="match status" value="1"/>
</dbReference>
<dbReference type="Gene3D" id="1.10.10.10">
    <property type="entry name" value="Winged helix-like DNA-binding domain superfamily/Winged helix DNA-binding domain"/>
    <property type="match status" value="1"/>
</dbReference>
<dbReference type="SMART" id="SM00345">
    <property type="entry name" value="HTH_GNTR"/>
    <property type="match status" value="1"/>
</dbReference>
<dbReference type="PRINTS" id="PR00035">
    <property type="entry name" value="HTHGNTR"/>
</dbReference>
<keyword evidence="5" id="KW-0804">Transcription</keyword>
<reference evidence="8 9" key="1">
    <citation type="submission" date="2019-11" db="EMBL/GenBank/DDBJ databases">
        <authorList>
            <person name="Li X.-J."/>
            <person name="Feng X.-M."/>
        </authorList>
    </citation>
    <scope>NUCLEOTIDE SEQUENCE [LARGE SCALE GENOMIC DNA]</scope>
    <source>
        <strain evidence="8 9">XMNu-373</strain>
    </source>
</reference>
<evidence type="ECO:0000256" key="5">
    <source>
        <dbReference type="ARBA" id="ARBA00023163"/>
    </source>
</evidence>
<organism evidence="8 9">
    <name type="scientific">Phytoactinopolyspora mesophila</name>
    <dbReference type="NCBI Taxonomy" id="2650750"/>
    <lineage>
        <taxon>Bacteria</taxon>
        <taxon>Bacillati</taxon>
        <taxon>Actinomycetota</taxon>
        <taxon>Actinomycetes</taxon>
        <taxon>Jiangellales</taxon>
        <taxon>Jiangellaceae</taxon>
        <taxon>Phytoactinopolyspora</taxon>
    </lineage>
</organism>
<dbReference type="InterPro" id="IPR000524">
    <property type="entry name" value="Tscrpt_reg_HTH_GntR"/>
</dbReference>
<dbReference type="AlphaFoldDB" id="A0A7K3MA04"/>
<evidence type="ECO:0000256" key="2">
    <source>
        <dbReference type="ARBA" id="ARBA00022898"/>
    </source>
</evidence>
<evidence type="ECO:0000259" key="7">
    <source>
        <dbReference type="PROSITE" id="PS50949"/>
    </source>
</evidence>
<dbReference type="EMBL" id="WLZY01000008">
    <property type="protein sequence ID" value="NDL59837.1"/>
    <property type="molecule type" value="Genomic_DNA"/>
</dbReference>
<dbReference type="SUPFAM" id="SSF46785">
    <property type="entry name" value="Winged helix' DNA-binding domain"/>
    <property type="match status" value="1"/>
</dbReference>
<dbReference type="CDD" id="cd07377">
    <property type="entry name" value="WHTH_GntR"/>
    <property type="match status" value="1"/>
</dbReference>
<evidence type="ECO:0000256" key="1">
    <source>
        <dbReference type="ARBA" id="ARBA00005384"/>
    </source>
</evidence>
<feature type="domain" description="HTH gntR-type" evidence="7">
    <location>
        <begin position="23"/>
        <end position="91"/>
    </location>
</feature>
<comment type="caution">
    <text evidence="8">The sequence shown here is derived from an EMBL/GenBank/DDBJ whole genome shotgun (WGS) entry which is preliminary data.</text>
</comment>
<evidence type="ECO:0000256" key="6">
    <source>
        <dbReference type="SAM" id="MobiDB-lite"/>
    </source>
</evidence>
<dbReference type="InterPro" id="IPR036390">
    <property type="entry name" value="WH_DNA-bd_sf"/>
</dbReference>
<keyword evidence="2" id="KW-0663">Pyridoxal phosphate</keyword>
<dbReference type="InterPro" id="IPR051446">
    <property type="entry name" value="HTH_trans_reg/aminotransferase"/>
</dbReference>
<evidence type="ECO:0000256" key="3">
    <source>
        <dbReference type="ARBA" id="ARBA00023015"/>
    </source>
</evidence>
<dbReference type="PROSITE" id="PS50949">
    <property type="entry name" value="HTH_GNTR"/>
    <property type="match status" value="1"/>
</dbReference>
<dbReference type="Gene3D" id="3.40.640.10">
    <property type="entry name" value="Type I PLP-dependent aspartate aminotransferase-like (Major domain)"/>
    <property type="match status" value="1"/>
</dbReference>
<accession>A0A7K3MA04</accession>
<dbReference type="SUPFAM" id="SSF53383">
    <property type="entry name" value="PLP-dependent transferases"/>
    <property type="match status" value="1"/>
</dbReference>
<protein>
    <submittedName>
        <fullName evidence="8">Aminotransferase class I/II-fold pyridoxal phosphate-dependent enzyme</fullName>
    </submittedName>
</protein>
<dbReference type="PANTHER" id="PTHR46577">
    <property type="entry name" value="HTH-TYPE TRANSCRIPTIONAL REGULATORY PROTEIN GABR"/>
    <property type="match status" value="1"/>
</dbReference>
<dbReference type="Pfam" id="PF00392">
    <property type="entry name" value="GntR"/>
    <property type="match status" value="1"/>
</dbReference>
<sequence>MRSIGGRQLARSIGHWSEGQGTRPAYIRLADAIRTLILDGRLPLETRLPGERELAGALEVSRTTVTAAYDLLRTTGYAASRQGSGTRSALPANRSGTSAGSPWTPFGPDGSDILDLAHAAPEAPGHALTTAYQAALEQLPRQLPTCGYNLFGLPELRAVIAARFTARGLATEPEQILVTSGAQHAFSLVLSLITDPGDRVLIDHPTYPNAIDAIRRAMARPVPVPLLEDGWDLDAFEAAVRQTAPRLAYIVPDFHNPTGLLASDDERRAMASALGRNRTLTVVDETLAELPLEGQVPSPAATYLPRGLAITIGSASKTLWGGLRVGWIRAEESLIRRLAAVRASIDISSPVIDQLVVAELIRVLDDVLSERLPELRERREVLLATLAEAVPDWRVRRPAGGLVLWCDMGRPLSSSMVMAAERYGIRLAGGPRFGVEGAFERRLRLPYTLPSDVLRQAGTAIGQAFSAIGAAPPPATGQLQAVFA</sequence>
<keyword evidence="3" id="KW-0805">Transcription regulation</keyword>
<dbReference type="InterPro" id="IPR004839">
    <property type="entry name" value="Aminotransferase_I/II_large"/>
</dbReference>
<keyword evidence="8" id="KW-0808">Transferase</keyword>
<keyword evidence="4" id="KW-0238">DNA-binding</keyword>
<evidence type="ECO:0000313" key="9">
    <source>
        <dbReference type="Proteomes" id="UP000460435"/>
    </source>
</evidence>
<dbReference type="GO" id="GO:0003677">
    <property type="term" value="F:DNA binding"/>
    <property type="evidence" value="ECO:0007669"/>
    <property type="project" value="UniProtKB-KW"/>
</dbReference>
<evidence type="ECO:0000313" key="8">
    <source>
        <dbReference type="EMBL" id="NDL59837.1"/>
    </source>
</evidence>
<dbReference type="InterPro" id="IPR036388">
    <property type="entry name" value="WH-like_DNA-bd_sf"/>
</dbReference>
<dbReference type="InterPro" id="IPR015424">
    <property type="entry name" value="PyrdxlP-dep_Trfase"/>
</dbReference>